<comment type="caution">
    <text evidence="3">The sequence shown here is derived from an EMBL/GenBank/DDBJ whole genome shotgun (WGS) entry which is preliminary data.</text>
</comment>
<dbReference type="Proteomes" id="UP001141253">
    <property type="component" value="Chromosome 6"/>
</dbReference>
<reference evidence="3" key="2">
    <citation type="journal article" date="2023" name="Int. J. Mol. Sci.">
        <title>De Novo Assembly and Annotation of 11 Diverse Shrub Willow (Salix) Genomes Reveals Novel Gene Organization in Sex-Linked Regions.</title>
        <authorList>
            <person name="Hyden B."/>
            <person name="Feng K."/>
            <person name="Yates T.B."/>
            <person name="Jawdy S."/>
            <person name="Cereghino C."/>
            <person name="Smart L.B."/>
            <person name="Muchero W."/>
        </authorList>
    </citation>
    <scope>NUCLEOTIDE SEQUENCE</scope>
    <source>
        <tissue evidence="3">Shoot tip</tissue>
    </source>
</reference>
<evidence type="ECO:0000259" key="2">
    <source>
        <dbReference type="Pfam" id="PF25574"/>
    </source>
</evidence>
<reference evidence="3" key="1">
    <citation type="submission" date="2022-10" db="EMBL/GenBank/DDBJ databases">
        <authorList>
            <person name="Hyden B.L."/>
            <person name="Feng K."/>
            <person name="Yates T."/>
            <person name="Jawdy S."/>
            <person name="Smart L.B."/>
            <person name="Muchero W."/>
        </authorList>
    </citation>
    <scope>NUCLEOTIDE SEQUENCE</scope>
    <source>
        <tissue evidence="3">Shoot tip</tissue>
    </source>
</reference>
<name>A0ABQ9BB73_9ROSI</name>
<dbReference type="InterPro" id="IPR058584">
    <property type="entry name" value="IMB1_TNPO1-like_TPR"/>
</dbReference>
<gene>
    <name evidence="3" type="ORF">OIU77_030226</name>
</gene>
<dbReference type="InterPro" id="IPR011989">
    <property type="entry name" value="ARM-like"/>
</dbReference>
<dbReference type="InterPro" id="IPR016024">
    <property type="entry name" value="ARM-type_fold"/>
</dbReference>
<protein>
    <recommendedName>
        <fullName evidence="2">Importin subunit beta-1/Transportin-1-like TPR repeats domain-containing protein</fullName>
    </recommendedName>
</protein>
<dbReference type="Gene3D" id="1.25.10.10">
    <property type="entry name" value="Leucine-rich Repeat Variant"/>
    <property type="match status" value="1"/>
</dbReference>
<keyword evidence="1" id="KW-0677">Repeat</keyword>
<evidence type="ECO:0000313" key="3">
    <source>
        <dbReference type="EMBL" id="KAJ6381503.1"/>
    </source>
</evidence>
<accession>A0ABQ9BB73</accession>
<sequence length="129" mass="14253">MYYLAQGYEDAGTSSSLLTQHIPRIISELLNTTERTDGSDFKLRTSAYETLNEVVRSSNVVETSLIILELLKSILHKLGQTLELQIVSSDDREKQGDLQASLCAVIQVIIQKLGSTEETNPSILQAADQ</sequence>
<dbReference type="SUPFAM" id="SSF48371">
    <property type="entry name" value="ARM repeat"/>
    <property type="match status" value="1"/>
</dbReference>
<evidence type="ECO:0000256" key="1">
    <source>
        <dbReference type="ARBA" id="ARBA00022737"/>
    </source>
</evidence>
<dbReference type="Pfam" id="PF25574">
    <property type="entry name" value="TPR_IMB1"/>
    <property type="match status" value="1"/>
</dbReference>
<evidence type="ECO:0000313" key="4">
    <source>
        <dbReference type="Proteomes" id="UP001141253"/>
    </source>
</evidence>
<organism evidence="3 4">
    <name type="scientific">Salix suchowensis</name>
    <dbReference type="NCBI Taxonomy" id="1278906"/>
    <lineage>
        <taxon>Eukaryota</taxon>
        <taxon>Viridiplantae</taxon>
        <taxon>Streptophyta</taxon>
        <taxon>Embryophyta</taxon>
        <taxon>Tracheophyta</taxon>
        <taxon>Spermatophyta</taxon>
        <taxon>Magnoliopsida</taxon>
        <taxon>eudicotyledons</taxon>
        <taxon>Gunneridae</taxon>
        <taxon>Pentapetalae</taxon>
        <taxon>rosids</taxon>
        <taxon>fabids</taxon>
        <taxon>Malpighiales</taxon>
        <taxon>Salicaceae</taxon>
        <taxon>Saliceae</taxon>
        <taxon>Salix</taxon>
    </lineage>
</organism>
<proteinExistence type="predicted"/>
<feature type="domain" description="Importin subunit beta-1/Transportin-1-like TPR repeats" evidence="2">
    <location>
        <begin position="9"/>
        <end position="116"/>
    </location>
</feature>
<dbReference type="EMBL" id="JAPFFI010000009">
    <property type="protein sequence ID" value="KAJ6381503.1"/>
    <property type="molecule type" value="Genomic_DNA"/>
</dbReference>
<keyword evidence="4" id="KW-1185">Reference proteome</keyword>